<feature type="region of interest" description="Disordered" evidence="15">
    <location>
        <begin position="873"/>
        <end position="898"/>
    </location>
</feature>
<dbReference type="AlphaFoldDB" id="A0A438EP89"/>
<dbReference type="PANTHER" id="PTHR45990:SF1">
    <property type="entry name" value="DNA REPAIR PROTEIN REV1"/>
    <property type="match status" value="1"/>
</dbReference>
<dbReference type="InterPro" id="IPR043502">
    <property type="entry name" value="DNA/RNA_pol_sf"/>
</dbReference>
<feature type="binding site" evidence="14">
    <location>
        <position position="402"/>
    </location>
    <ligand>
        <name>Mg(2+)</name>
        <dbReference type="ChEBI" id="CHEBI:18420"/>
        <label>1</label>
    </ligand>
</feature>
<gene>
    <name evidence="18" type="primary">REV1_2</name>
    <name evidence="18" type="ORF">CK203_076703</name>
</gene>
<dbReference type="PANTHER" id="PTHR45990">
    <property type="entry name" value="DNA REPAIR PROTEIN REV1"/>
    <property type="match status" value="1"/>
</dbReference>
<evidence type="ECO:0000259" key="17">
    <source>
        <dbReference type="PROSITE" id="PS50173"/>
    </source>
</evidence>
<dbReference type="Pfam" id="PF00817">
    <property type="entry name" value="IMS"/>
    <property type="match status" value="1"/>
</dbReference>
<dbReference type="GO" id="GO:0003684">
    <property type="term" value="F:damaged DNA binding"/>
    <property type="evidence" value="ECO:0007669"/>
    <property type="project" value="UniProtKB-UniRule"/>
</dbReference>
<evidence type="ECO:0000256" key="8">
    <source>
        <dbReference type="ARBA" id="ARBA00022763"/>
    </source>
</evidence>
<sequence length="1258" mass="139649">MSLNSSRSANSGERSKRSLNSTSSNPSNNSGKKRKTGNQKTLGMAWGSNSRSSSRSSFRNSPFSDFGSYMVEKNRKLQNQFDAGASSSSHSASSSGKPIFHGVSIFVDGFTIPSSQELRGYMMRHGGHFENYFSRHRVTHIICSNLPDSKIKNLRSFSGGLPVVKPTWVLDSVTANKLLSCKIPYQLDQLANETRNQPKLSAFFALKSIPVFEDAVTHTTYPLVPETEDSVFKGGTSKDAVSSEGGQYLEYTRQSSGEIDDHQCENTNETIIEKPFSNDEKSSEIKMEEQSFSNQEEESSIKNELQSSPHRPSASVSSYYLDNARKESSSTTVVGCSNKGHSTLEDPNFVENYFKYSRLHFIGTWRNRYQKRFPRLSNEFKHTSSDLNASGVSQKNVIIHMDMYETLQYEIASLLEVHRDCFFVSVVIRNNPELQDKPVAVCHSNNPKGTAEISSANYPARDYGVKAGIFVRDAKALCPHLVIFPYNFEAYEEVADQFYNILHKHCNKVQAVSCDEAFLEVMDSKEGDPELLASIIRKEIFETTGCTASAGIAGNLLMARLATRSAKPNGQCYIPVDKVDDYLHQLPIKALPGIGHVLEEKLRRRKVHTCGQLRMISKESLQRDFGTKTGDMLWNYCRGVDNRVVGVIQGVGFGALGIPGSGGVSMKGSACGPWCIDCLGCIGPSCLVDNVLLGQHGGFVGNSQESKSIGAEVNWGVRFNDLKDSRHFLVNLCKEVTLRLKGCGVQGRTFTLKMKKRRKDAGEPAKYMGCGDCENLSHSMTVPLATDDVDVIQRIATQLFGFFHIDVKDIRGIGLQVSRLENADTAKQGHQRISIRSWLTSAPATNEELCKTSCLVRKERAVADGEKQITDISLGQLSNDSKRPSLQMNPSSSNNEAPLNQVSELPALCDLDMGVLESLPPELLSEINDMYAGKLSDIIRKRKGKNENVSGTMCTTSYEIYEGAINNGKQLHCSIVPIRKTPVENKVEKTLDREIATENSLLQSSEVEKVKQYKIDEIQEVSVSGAVSLNVVDPASALEKSDLMPSSLSQVDISVLQQLPKEMWVDILEQLPVHRKPEHSSSAALDPLIANAQESLCFKHTENNSKSVDSVLGNNLWIGNPPQWVDKFKVSNCLLLNILAEMYYRSGSTGCLSSILQCTLSKFLLPLDASSDGWDETISSLCDLLKQYIKIKIESDIEEIYVCFRLLKRFTMKSKLFLEAYNVVFPYLQLAKCVIQVSVVLRPVPMLDSYSSKLENWS</sequence>
<dbReference type="InterPro" id="IPR036775">
    <property type="entry name" value="DNA_pol_Y-fam_lit_finger_sf"/>
</dbReference>
<dbReference type="GO" id="GO:0003887">
    <property type="term" value="F:DNA-directed DNA polymerase activity"/>
    <property type="evidence" value="ECO:0007669"/>
    <property type="project" value="InterPro"/>
</dbReference>
<evidence type="ECO:0000256" key="13">
    <source>
        <dbReference type="PIRNR" id="PIRNR036573"/>
    </source>
</evidence>
<dbReference type="Gene3D" id="1.10.150.20">
    <property type="entry name" value="5' to 3' exonuclease, C-terminal subdomain"/>
    <property type="match status" value="1"/>
</dbReference>
<feature type="domain" description="UmuC" evidence="17">
    <location>
        <begin position="414"/>
        <end position="595"/>
    </location>
</feature>
<dbReference type="InterPro" id="IPR053848">
    <property type="entry name" value="IMS_HHH_1"/>
</dbReference>
<dbReference type="CDD" id="cd17719">
    <property type="entry name" value="BRCT_Rev1"/>
    <property type="match status" value="1"/>
</dbReference>
<dbReference type="SUPFAM" id="SSF56672">
    <property type="entry name" value="DNA/RNA polymerases"/>
    <property type="match status" value="1"/>
</dbReference>
<dbReference type="FunFam" id="3.30.1490.100:FF:000001">
    <property type="entry name" value="DNA repair protein REV1"/>
    <property type="match status" value="1"/>
</dbReference>
<feature type="domain" description="BRCT" evidence="16">
    <location>
        <begin position="95"/>
        <end position="179"/>
    </location>
</feature>
<evidence type="ECO:0000256" key="1">
    <source>
        <dbReference type="ARBA" id="ARBA00004123"/>
    </source>
</evidence>
<feature type="binding site" evidence="14">
    <location>
        <position position="515"/>
    </location>
    <ligand>
        <name>Mg(2+)</name>
        <dbReference type="ChEBI" id="CHEBI:18420"/>
        <label>1</label>
    </ligand>
</feature>
<feature type="compositionally biased region" description="Basic and acidic residues" evidence="15">
    <location>
        <begin position="276"/>
        <end position="289"/>
    </location>
</feature>
<dbReference type="InterPro" id="IPR001126">
    <property type="entry name" value="UmuC"/>
</dbReference>
<keyword evidence="5 13" id="KW-0808">Transferase</keyword>
<evidence type="ECO:0000259" key="16">
    <source>
        <dbReference type="PROSITE" id="PS50172"/>
    </source>
</evidence>
<accession>A0A438EP89</accession>
<dbReference type="Pfam" id="PF21999">
    <property type="entry name" value="IMS_HHH_1"/>
    <property type="match status" value="1"/>
</dbReference>
<dbReference type="CDD" id="cd01701">
    <property type="entry name" value="PolY_Rev1"/>
    <property type="match status" value="1"/>
</dbReference>
<keyword evidence="8 13" id="KW-0227">DNA damage</keyword>
<feature type="compositionally biased region" description="Low complexity" evidence="15">
    <location>
        <begin position="307"/>
        <end position="316"/>
    </location>
</feature>
<proteinExistence type="inferred from homology"/>
<dbReference type="GO" id="GO:0046872">
    <property type="term" value="F:metal ion binding"/>
    <property type="evidence" value="ECO:0007669"/>
    <property type="project" value="UniProtKB-KW"/>
</dbReference>
<dbReference type="Pfam" id="PF00533">
    <property type="entry name" value="BRCT"/>
    <property type="match status" value="1"/>
</dbReference>
<evidence type="ECO:0000256" key="10">
    <source>
        <dbReference type="ARBA" id="ARBA00023125"/>
    </source>
</evidence>
<feature type="compositionally biased region" description="Polar residues" evidence="15">
    <location>
        <begin position="1"/>
        <end position="12"/>
    </location>
</feature>
<evidence type="ECO:0000256" key="4">
    <source>
        <dbReference type="ARBA" id="ARBA00022634"/>
    </source>
</evidence>
<name>A0A438EP89_VITVI</name>
<comment type="caution">
    <text evidence="18">The sequence shown here is derived from an EMBL/GenBank/DDBJ whole genome shotgun (WGS) entry which is preliminary data.</text>
</comment>
<dbReference type="SUPFAM" id="SSF100879">
    <property type="entry name" value="Lesion bypass DNA polymerase (Y-family), little finger domain"/>
    <property type="match status" value="1"/>
</dbReference>
<comment type="similarity">
    <text evidence="2 13">Belongs to the DNA polymerase type-Y family.</text>
</comment>
<dbReference type="Gene3D" id="3.30.70.270">
    <property type="match status" value="1"/>
</dbReference>
<keyword evidence="6 13" id="KW-0548">Nucleotidyltransferase</keyword>
<organism evidence="18 19">
    <name type="scientific">Vitis vinifera</name>
    <name type="common">Grape</name>
    <dbReference type="NCBI Taxonomy" id="29760"/>
    <lineage>
        <taxon>Eukaryota</taxon>
        <taxon>Viridiplantae</taxon>
        <taxon>Streptophyta</taxon>
        <taxon>Embryophyta</taxon>
        <taxon>Tracheophyta</taxon>
        <taxon>Spermatophyta</taxon>
        <taxon>Magnoliopsida</taxon>
        <taxon>eudicotyledons</taxon>
        <taxon>Gunneridae</taxon>
        <taxon>Pentapetalae</taxon>
        <taxon>rosids</taxon>
        <taxon>Vitales</taxon>
        <taxon>Vitaceae</taxon>
        <taxon>Viteae</taxon>
        <taxon>Vitis</taxon>
    </lineage>
</organism>
<evidence type="ECO:0000256" key="6">
    <source>
        <dbReference type="ARBA" id="ARBA00022695"/>
    </source>
</evidence>
<feature type="compositionally biased region" description="Low complexity" evidence="15">
    <location>
        <begin position="18"/>
        <end position="30"/>
    </location>
</feature>
<evidence type="ECO:0000313" key="19">
    <source>
        <dbReference type="Proteomes" id="UP000288805"/>
    </source>
</evidence>
<evidence type="ECO:0000256" key="2">
    <source>
        <dbReference type="ARBA" id="ARBA00010945"/>
    </source>
</evidence>
<dbReference type="InterPro" id="IPR017961">
    <property type="entry name" value="DNA_pol_Y-fam_little_finger"/>
</dbReference>
<feature type="region of interest" description="Disordered" evidence="15">
    <location>
        <begin position="270"/>
        <end position="316"/>
    </location>
</feature>
<dbReference type="EMBL" id="QGNW01001221">
    <property type="protein sequence ID" value="RVW49566.1"/>
    <property type="molecule type" value="Genomic_DNA"/>
</dbReference>
<comment type="function">
    <text evidence="13">Deoxycytidyl transferase involved in DNA repair. Transfers a dCMP residue from dCTP to the 3'-end of a DNA primer in a template-dependent reaction. May assist in the first step in the bypass of abasic lesions by the insertion of a nucleotide opposite the lesion. Required for normal induction of mutations by physical and chemical agents.</text>
</comment>
<evidence type="ECO:0000256" key="15">
    <source>
        <dbReference type="SAM" id="MobiDB-lite"/>
    </source>
</evidence>
<dbReference type="SUPFAM" id="SSF52113">
    <property type="entry name" value="BRCT domain"/>
    <property type="match status" value="1"/>
</dbReference>
<keyword evidence="10 13" id="KW-0238">DNA-binding</keyword>
<evidence type="ECO:0000313" key="18">
    <source>
        <dbReference type="EMBL" id="RVW49566.1"/>
    </source>
</evidence>
<dbReference type="Gene3D" id="3.40.50.10190">
    <property type="entry name" value="BRCT domain"/>
    <property type="match status" value="1"/>
</dbReference>
<dbReference type="InterPro" id="IPR036420">
    <property type="entry name" value="BRCT_dom_sf"/>
</dbReference>
<evidence type="ECO:0000256" key="7">
    <source>
        <dbReference type="ARBA" id="ARBA00022723"/>
    </source>
</evidence>
<dbReference type="FunFam" id="3.30.70.270:FF:000019">
    <property type="entry name" value="DNA repair protein REV1"/>
    <property type="match status" value="1"/>
</dbReference>
<keyword evidence="7 14" id="KW-0479">Metal-binding</keyword>
<dbReference type="PROSITE" id="PS50172">
    <property type="entry name" value="BRCT"/>
    <property type="match status" value="1"/>
</dbReference>
<dbReference type="Proteomes" id="UP000288805">
    <property type="component" value="Unassembled WGS sequence"/>
</dbReference>
<dbReference type="Gene3D" id="3.40.1170.60">
    <property type="match status" value="1"/>
</dbReference>
<reference evidence="18 19" key="1">
    <citation type="journal article" date="2018" name="PLoS Genet.">
        <title>Population sequencing reveals clonal diversity and ancestral inbreeding in the grapevine cultivar Chardonnay.</title>
        <authorList>
            <person name="Roach M.J."/>
            <person name="Johnson D.L."/>
            <person name="Bohlmann J."/>
            <person name="van Vuuren H.J."/>
            <person name="Jones S.J."/>
            <person name="Pretorius I.S."/>
            <person name="Schmidt S.A."/>
            <person name="Borneman A.R."/>
        </authorList>
    </citation>
    <scope>NUCLEOTIDE SEQUENCE [LARGE SCALE GENOMIC DNA]</scope>
    <source>
        <strain evidence="19">cv. Chardonnay</strain>
        <tissue evidence="18">Leaf</tissue>
    </source>
</reference>
<dbReference type="InterPro" id="IPR012112">
    <property type="entry name" value="REV1"/>
</dbReference>
<dbReference type="InterPro" id="IPR043128">
    <property type="entry name" value="Rev_trsase/Diguanyl_cyclase"/>
</dbReference>
<dbReference type="PIRSF" id="PIRSF036573">
    <property type="entry name" value="REV1"/>
    <property type="match status" value="1"/>
</dbReference>
<dbReference type="GO" id="GO:0042276">
    <property type="term" value="P:error-prone translesion synthesis"/>
    <property type="evidence" value="ECO:0007669"/>
    <property type="project" value="InterPro"/>
</dbReference>
<evidence type="ECO:0000256" key="5">
    <source>
        <dbReference type="ARBA" id="ARBA00022679"/>
    </source>
</evidence>
<evidence type="ECO:0000256" key="3">
    <source>
        <dbReference type="ARBA" id="ARBA00020399"/>
    </source>
</evidence>
<feature type="region of interest" description="Disordered" evidence="15">
    <location>
        <begin position="1"/>
        <end position="60"/>
    </location>
</feature>
<dbReference type="GO" id="GO:0005634">
    <property type="term" value="C:nucleus"/>
    <property type="evidence" value="ECO:0007669"/>
    <property type="project" value="UniProtKB-SubCell"/>
</dbReference>
<evidence type="ECO:0000256" key="12">
    <source>
        <dbReference type="ARBA" id="ARBA00023242"/>
    </source>
</evidence>
<evidence type="ECO:0000256" key="11">
    <source>
        <dbReference type="ARBA" id="ARBA00023204"/>
    </source>
</evidence>
<evidence type="ECO:0000256" key="9">
    <source>
        <dbReference type="ARBA" id="ARBA00022842"/>
    </source>
</evidence>
<keyword evidence="4 13" id="KW-0237">DNA synthesis</keyword>
<keyword evidence="9 14" id="KW-0460">Magnesium</keyword>
<dbReference type="PROSITE" id="PS50173">
    <property type="entry name" value="UMUC"/>
    <property type="match status" value="1"/>
</dbReference>
<comment type="cofactor">
    <cofactor evidence="14">
        <name>Mg(2+)</name>
        <dbReference type="ChEBI" id="CHEBI:18420"/>
    </cofactor>
    <text evidence="14">Binds 2 magnesium ions.</text>
</comment>
<dbReference type="FunFam" id="3.40.1170.60:FF:000004">
    <property type="entry name" value="DNA repair protein REV1"/>
    <property type="match status" value="1"/>
</dbReference>
<dbReference type="SMART" id="SM00292">
    <property type="entry name" value="BRCT"/>
    <property type="match status" value="1"/>
</dbReference>
<protein>
    <recommendedName>
        <fullName evidence="3 13">DNA repair protein REV1</fullName>
        <ecNumber evidence="13">2.7.7.-</ecNumber>
    </recommendedName>
</protein>
<dbReference type="Gene3D" id="3.30.1490.100">
    <property type="entry name" value="DNA polymerase, Y-family, little finger domain"/>
    <property type="match status" value="1"/>
</dbReference>
<dbReference type="EC" id="2.7.7.-" evidence="13"/>
<evidence type="ECO:0000256" key="14">
    <source>
        <dbReference type="PIRSR" id="PIRSR036573-2"/>
    </source>
</evidence>
<feature type="binding site" evidence="14">
    <location>
        <position position="516"/>
    </location>
    <ligand>
        <name>Mg(2+)</name>
        <dbReference type="ChEBI" id="CHEBI:18420"/>
        <label>1</label>
    </ligand>
</feature>
<dbReference type="Gene3D" id="6.10.250.1490">
    <property type="match status" value="1"/>
</dbReference>
<dbReference type="FunFam" id="3.40.50.10190:FF:000011">
    <property type="entry name" value="DNA repair protein REV1"/>
    <property type="match status" value="1"/>
</dbReference>
<dbReference type="GO" id="GO:0006281">
    <property type="term" value="P:DNA repair"/>
    <property type="evidence" value="ECO:0007669"/>
    <property type="project" value="UniProtKB-KW"/>
</dbReference>
<feature type="compositionally biased region" description="Low complexity" evidence="15">
    <location>
        <begin position="48"/>
        <end position="60"/>
    </location>
</feature>
<keyword evidence="12 13" id="KW-0539">Nucleus</keyword>
<dbReference type="Pfam" id="PF11799">
    <property type="entry name" value="IMS_C"/>
    <property type="match status" value="1"/>
</dbReference>
<dbReference type="InterPro" id="IPR001357">
    <property type="entry name" value="BRCT_dom"/>
</dbReference>
<keyword evidence="11 13" id="KW-0234">DNA repair</keyword>
<comment type="subcellular location">
    <subcellularLocation>
        <location evidence="1 13">Nucleus</location>
    </subcellularLocation>
</comment>